<evidence type="ECO:0000256" key="2">
    <source>
        <dbReference type="ARBA" id="ARBA00022801"/>
    </source>
</evidence>
<dbReference type="EMBL" id="VNKQ01000003">
    <property type="protein sequence ID" value="KAG0652086.1"/>
    <property type="molecule type" value="Genomic_DNA"/>
</dbReference>
<organism evidence="5 6">
    <name type="scientific">Hyphodiscus hymeniophilus</name>
    <dbReference type="NCBI Taxonomy" id="353542"/>
    <lineage>
        <taxon>Eukaryota</taxon>
        <taxon>Fungi</taxon>
        <taxon>Dikarya</taxon>
        <taxon>Ascomycota</taxon>
        <taxon>Pezizomycotina</taxon>
        <taxon>Leotiomycetes</taxon>
        <taxon>Helotiales</taxon>
        <taxon>Hyphodiscaceae</taxon>
        <taxon>Hyphodiscus</taxon>
    </lineage>
</organism>
<evidence type="ECO:0000259" key="3">
    <source>
        <dbReference type="Pfam" id="PF00561"/>
    </source>
</evidence>
<dbReference type="Proteomes" id="UP000785200">
    <property type="component" value="Unassembled WGS sequence"/>
</dbReference>
<dbReference type="InterPro" id="IPR013595">
    <property type="entry name" value="Pept_S33_TAP-like_C"/>
</dbReference>
<dbReference type="SUPFAM" id="SSF53474">
    <property type="entry name" value="alpha/beta-Hydrolases"/>
    <property type="match status" value="1"/>
</dbReference>
<feature type="domain" description="Peptidase S33 tripeptidyl aminopeptidase-like C-terminal" evidence="4">
    <location>
        <begin position="430"/>
        <end position="532"/>
    </location>
</feature>
<feature type="domain" description="AB hydrolase-1" evidence="3">
    <location>
        <begin position="85"/>
        <end position="253"/>
    </location>
</feature>
<dbReference type="AlphaFoldDB" id="A0A9P6VPA1"/>
<reference evidence="5" key="1">
    <citation type="submission" date="2019-07" db="EMBL/GenBank/DDBJ databases">
        <title>Hyphodiscus hymeniophilus genome sequencing and assembly.</title>
        <authorList>
            <person name="Kramer G."/>
            <person name="Nodwell J."/>
        </authorList>
    </citation>
    <scope>NUCLEOTIDE SEQUENCE</scope>
    <source>
        <strain evidence="5">ATCC 34498</strain>
    </source>
</reference>
<comment type="similarity">
    <text evidence="1">Belongs to the peptidase S33 family.</text>
</comment>
<dbReference type="InterPro" id="IPR029058">
    <property type="entry name" value="AB_hydrolase_fold"/>
</dbReference>
<evidence type="ECO:0000313" key="5">
    <source>
        <dbReference type="EMBL" id="KAG0652086.1"/>
    </source>
</evidence>
<proteinExistence type="inferred from homology"/>
<dbReference type="GO" id="GO:0016787">
    <property type="term" value="F:hydrolase activity"/>
    <property type="evidence" value="ECO:0007669"/>
    <property type="project" value="UniProtKB-KW"/>
</dbReference>
<dbReference type="Pfam" id="PF00561">
    <property type="entry name" value="Abhydrolase_1"/>
    <property type="match status" value="1"/>
</dbReference>
<name>A0A9P6VPA1_9HELO</name>
<dbReference type="OrthoDB" id="425534at2759"/>
<dbReference type="InterPro" id="IPR051601">
    <property type="entry name" value="Serine_prot/Carboxylest_S33"/>
</dbReference>
<dbReference type="InterPro" id="IPR000073">
    <property type="entry name" value="AB_hydrolase_1"/>
</dbReference>
<dbReference type="Pfam" id="PF08386">
    <property type="entry name" value="Abhydrolase_4"/>
    <property type="match status" value="1"/>
</dbReference>
<evidence type="ECO:0000256" key="1">
    <source>
        <dbReference type="ARBA" id="ARBA00010088"/>
    </source>
</evidence>
<gene>
    <name evidence="5" type="ORF">D0Z07_1441</name>
</gene>
<protein>
    <submittedName>
        <fullName evidence="5">Hydrolase</fullName>
    </submittedName>
</protein>
<dbReference type="Gene3D" id="3.40.50.1820">
    <property type="entry name" value="alpha/beta hydrolase"/>
    <property type="match status" value="1"/>
</dbReference>
<accession>A0A9P6VPA1</accession>
<keyword evidence="2 5" id="KW-0378">Hydrolase</keyword>
<comment type="caution">
    <text evidence="5">The sequence shown here is derived from an EMBL/GenBank/DDBJ whole genome shotgun (WGS) entry which is preliminary data.</text>
</comment>
<dbReference type="PANTHER" id="PTHR43248:SF25">
    <property type="entry name" value="AB HYDROLASE-1 DOMAIN-CONTAINING PROTEIN-RELATED"/>
    <property type="match status" value="1"/>
</dbReference>
<dbReference type="PANTHER" id="PTHR43248">
    <property type="entry name" value="2-SUCCINYL-6-HYDROXY-2,4-CYCLOHEXADIENE-1-CARBOXYLATE SYNTHASE"/>
    <property type="match status" value="1"/>
</dbReference>
<sequence length="570" mass="62602">MEFDSKQSQRERRNWRTSSARSISLNLTLAAIEPAKGLIWHRCYEEYDCARLNVPLDWLDPSEELRASIAVIRYNATDKKNYKGPVFINPGGPGGSGVWFMKRLAPYYQAVIGRNHDIISFDPRGVGQTVPRIDCWKSSQSGRIWNLQETPVLDAHPGAVYDAYAHTSAFSQQCALQIGGDRSSNSIEEAGTGRFVSTASTARDMLEIMEKAGQDKLKYWGFSYGTILGTTFAAMFPDRIERMVNDGNVDAAQYFSGSGSHYLHDTDKVMEAFYHFCHIAGPSSCTFHASSSLSIQSRLESLLQSLKKSPVIVLPSLNSTDEIPIIISYSDVRRLIASSLYRPLVMFPRLAEALTAIEAGDGNAFLDVVGRNEGNSLLCDDGKNTPTPELPEVEGSADASKAILCSEQPLQNDTVDTFSKYVEEAAAISKAAGATMADIHLGCVGWKVEAKWRFTGPFQGNTSHPILFVSNIADNITPLVSARLNAKGFPGSVVLVSNSYGHTSLSTPSQCTAKHIQRYFQHGVLPQEDTVCDPDLVPFERWNMSASWIEDELGVALRELMLAPVVGMGM</sequence>
<evidence type="ECO:0000313" key="6">
    <source>
        <dbReference type="Proteomes" id="UP000785200"/>
    </source>
</evidence>
<keyword evidence="6" id="KW-1185">Reference proteome</keyword>
<evidence type="ECO:0000259" key="4">
    <source>
        <dbReference type="Pfam" id="PF08386"/>
    </source>
</evidence>